<accession>A0AAV7MUU3</accession>
<dbReference type="AlphaFoldDB" id="A0AAV7MUU3"/>
<reference evidence="1" key="1">
    <citation type="journal article" date="2022" name="bioRxiv">
        <title>Sequencing and chromosome-scale assembly of the giantPleurodeles waltlgenome.</title>
        <authorList>
            <person name="Brown T."/>
            <person name="Elewa A."/>
            <person name="Iarovenko S."/>
            <person name="Subramanian E."/>
            <person name="Araus A.J."/>
            <person name="Petzold A."/>
            <person name="Susuki M."/>
            <person name="Suzuki K.-i.T."/>
            <person name="Hayashi T."/>
            <person name="Toyoda A."/>
            <person name="Oliveira C."/>
            <person name="Osipova E."/>
            <person name="Leigh N.D."/>
            <person name="Simon A."/>
            <person name="Yun M.H."/>
        </authorList>
    </citation>
    <scope>NUCLEOTIDE SEQUENCE</scope>
    <source>
        <strain evidence="1">20211129_DDA</strain>
        <tissue evidence="1">Liver</tissue>
    </source>
</reference>
<name>A0AAV7MUU3_PLEWA</name>
<keyword evidence="2" id="KW-1185">Reference proteome</keyword>
<evidence type="ECO:0000313" key="1">
    <source>
        <dbReference type="EMBL" id="KAJ1107535.1"/>
    </source>
</evidence>
<dbReference type="EMBL" id="JANPWB010000013">
    <property type="protein sequence ID" value="KAJ1107535.1"/>
    <property type="molecule type" value="Genomic_DNA"/>
</dbReference>
<protein>
    <submittedName>
        <fullName evidence="1">Uncharacterized protein</fullName>
    </submittedName>
</protein>
<dbReference type="Proteomes" id="UP001066276">
    <property type="component" value="Chromosome 9"/>
</dbReference>
<sequence length="106" mass="12348">MEQVAVRIQLPCVPRPELVPQTRPRTKKAPRLRETTELRQLRVSAISGNGSRYEQLRERDETVLHLQAKARCFPFFFRNVKADLQKIRQVCWGRGCMSGDEGRVKK</sequence>
<organism evidence="1 2">
    <name type="scientific">Pleurodeles waltl</name>
    <name type="common">Iberian ribbed newt</name>
    <dbReference type="NCBI Taxonomy" id="8319"/>
    <lineage>
        <taxon>Eukaryota</taxon>
        <taxon>Metazoa</taxon>
        <taxon>Chordata</taxon>
        <taxon>Craniata</taxon>
        <taxon>Vertebrata</taxon>
        <taxon>Euteleostomi</taxon>
        <taxon>Amphibia</taxon>
        <taxon>Batrachia</taxon>
        <taxon>Caudata</taxon>
        <taxon>Salamandroidea</taxon>
        <taxon>Salamandridae</taxon>
        <taxon>Pleurodelinae</taxon>
        <taxon>Pleurodeles</taxon>
    </lineage>
</organism>
<evidence type="ECO:0000313" key="2">
    <source>
        <dbReference type="Proteomes" id="UP001066276"/>
    </source>
</evidence>
<gene>
    <name evidence="1" type="ORF">NDU88_004925</name>
</gene>
<proteinExistence type="predicted"/>
<comment type="caution">
    <text evidence="1">The sequence shown here is derived from an EMBL/GenBank/DDBJ whole genome shotgun (WGS) entry which is preliminary data.</text>
</comment>